<feature type="compositionally biased region" description="Low complexity" evidence="1">
    <location>
        <begin position="115"/>
        <end position="135"/>
    </location>
</feature>
<reference evidence="2" key="1">
    <citation type="submission" date="2022-07" db="EMBL/GenBank/DDBJ databases">
        <title>Genome analysis of Parmales, a sister group of diatoms, reveals the evolutionary specialization of diatoms from phago-mixotrophs to photoautotrophs.</title>
        <authorList>
            <person name="Ban H."/>
            <person name="Sato S."/>
            <person name="Yoshikawa S."/>
            <person name="Kazumasa Y."/>
            <person name="Nakamura Y."/>
            <person name="Ichinomiya M."/>
            <person name="Saitoh K."/>
            <person name="Sato N."/>
            <person name="Blanc-Mathieu R."/>
            <person name="Endo H."/>
            <person name="Kuwata A."/>
            <person name="Ogata H."/>
        </authorList>
    </citation>
    <scope>NUCLEOTIDE SEQUENCE</scope>
</reference>
<comment type="caution">
    <text evidence="2">The sequence shown here is derived from an EMBL/GenBank/DDBJ whole genome shotgun (WGS) entry which is preliminary data.</text>
</comment>
<proteinExistence type="predicted"/>
<evidence type="ECO:0000256" key="1">
    <source>
        <dbReference type="SAM" id="MobiDB-lite"/>
    </source>
</evidence>
<dbReference type="AlphaFoldDB" id="A0A9W7A4P7"/>
<sequence>MQVSVMDLGGGMIVGETTAGETTVGATTAGGTTAGGMIVGGTIAGAMIAGATAMKINLRELESLGYSHLYGISPIINALSASKRDFSEDEVLATPEDPDIPEKAIPTTRLFIQESTSNSSPSSRSASKSLASSTI</sequence>
<feature type="region of interest" description="Disordered" evidence="1">
    <location>
        <begin position="111"/>
        <end position="135"/>
    </location>
</feature>
<dbReference type="OrthoDB" id="270651at2759"/>
<dbReference type="Proteomes" id="UP001165082">
    <property type="component" value="Unassembled WGS sequence"/>
</dbReference>
<dbReference type="EMBL" id="BRXZ01002495">
    <property type="protein sequence ID" value="GMH63401.1"/>
    <property type="molecule type" value="Genomic_DNA"/>
</dbReference>
<evidence type="ECO:0000313" key="2">
    <source>
        <dbReference type="EMBL" id="GMH63401.1"/>
    </source>
</evidence>
<evidence type="ECO:0000313" key="3">
    <source>
        <dbReference type="Proteomes" id="UP001165082"/>
    </source>
</evidence>
<protein>
    <submittedName>
        <fullName evidence="2">Uncharacterized protein</fullName>
    </submittedName>
</protein>
<feature type="non-terminal residue" evidence="2">
    <location>
        <position position="1"/>
    </location>
</feature>
<name>A0A9W7A4P7_9STRA</name>
<organism evidence="2 3">
    <name type="scientific">Triparma retinervis</name>
    <dbReference type="NCBI Taxonomy" id="2557542"/>
    <lineage>
        <taxon>Eukaryota</taxon>
        <taxon>Sar</taxon>
        <taxon>Stramenopiles</taxon>
        <taxon>Ochrophyta</taxon>
        <taxon>Bolidophyceae</taxon>
        <taxon>Parmales</taxon>
        <taxon>Triparmaceae</taxon>
        <taxon>Triparma</taxon>
    </lineage>
</organism>
<gene>
    <name evidence="2" type="ORF">TrRE_jg3274</name>
</gene>
<keyword evidence="3" id="KW-1185">Reference proteome</keyword>
<accession>A0A9W7A4P7</accession>